<dbReference type="RefSeq" id="WP_347690959.1">
    <property type="nucleotide sequence ID" value="NZ_JBDPZN010000016.1"/>
</dbReference>
<organism evidence="2 3">
    <name type="scientific">Shewanella vesiculosa</name>
    <dbReference type="NCBI Taxonomy" id="518738"/>
    <lineage>
        <taxon>Bacteria</taxon>
        <taxon>Pseudomonadati</taxon>
        <taxon>Pseudomonadota</taxon>
        <taxon>Gammaproteobacteria</taxon>
        <taxon>Alteromonadales</taxon>
        <taxon>Shewanellaceae</taxon>
        <taxon>Shewanella</taxon>
    </lineage>
</organism>
<accession>A0ABV0FUL2</accession>
<keyword evidence="1" id="KW-0732">Signal</keyword>
<reference evidence="2 3" key="1">
    <citation type="submission" date="2024-05" db="EMBL/GenBank/DDBJ databases">
        <title>Genome sequencing of Marine Estuary Bacteria, Shewanella vesiculosa and S. baltica, and Pseudomonas syringae.</title>
        <authorList>
            <person name="Gurung A."/>
            <person name="Maclea K.S."/>
        </authorList>
    </citation>
    <scope>NUCLEOTIDE SEQUENCE [LARGE SCALE GENOMIC DNA]</scope>
    <source>
        <strain evidence="2 3">1A</strain>
    </source>
</reference>
<sequence length="283" mass="30976">MNALNKKLLVLGMLTSMMIGCASTDPYTAQSNDDFVYDSNMSFAMNVVDGSLGFHNGLRDTDAPKNSDTTPGALDYAADGIIGAAFGGGLGGGLLSMLGTNKANEPLHTYYGIVYYPIDKKGNIQNVFDNIENELIETAQSTRKLSFVAKSVDQSGNIGLTFKGEDCKTAKILMGLKVKETCDFIHYTPPKLLKYATITPSGEKGLFAVIGYETFFTATWLSLDLDEKYYVFSPVIRNRTQFPFVSNSQHIYLFLKGKGISSISIDKLTEIDPWVSKHYGAVQ</sequence>
<keyword evidence="3" id="KW-1185">Reference proteome</keyword>
<feature type="signal peptide" evidence="1">
    <location>
        <begin position="1"/>
        <end position="22"/>
    </location>
</feature>
<dbReference type="Proteomes" id="UP001477278">
    <property type="component" value="Unassembled WGS sequence"/>
</dbReference>
<name>A0ABV0FUL2_9GAMM</name>
<proteinExistence type="predicted"/>
<dbReference type="PROSITE" id="PS51257">
    <property type="entry name" value="PROKAR_LIPOPROTEIN"/>
    <property type="match status" value="1"/>
</dbReference>
<evidence type="ECO:0000313" key="3">
    <source>
        <dbReference type="Proteomes" id="UP001477278"/>
    </source>
</evidence>
<evidence type="ECO:0008006" key="4">
    <source>
        <dbReference type="Google" id="ProtNLM"/>
    </source>
</evidence>
<feature type="chain" id="PRO_5046513654" description="Lipoprotein" evidence="1">
    <location>
        <begin position="23"/>
        <end position="283"/>
    </location>
</feature>
<comment type="caution">
    <text evidence="2">The sequence shown here is derived from an EMBL/GenBank/DDBJ whole genome shotgun (WGS) entry which is preliminary data.</text>
</comment>
<dbReference type="EMBL" id="JBDPZN010000016">
    <property type="protein sequence ID" value="MEO3684535.1"/>
    <property type="molecule type" value="Genomic_DNA"/>
</dbReference>
<protein>
    <recommendedName>
        <fullName evidence="4">Lipoprotein</fullName>
    </recommendedName>
</protein>
<gene>
    <name evidence="2" type="ORF">ABHN84_19930</name>
</gene>
<evidence type="ECO:0000256" key="1">
    <source>
        <dbReference type="SAM" id="SignalP"/>
    </source>
</evidence>
<evidence type="ECO:0000313" key="2">
    <source>
        <dbReference type="EMBL" id="MEO3684535.1"/>
    </source>
</evidence>